<feature type="transmembrane region" description="Helical" evidence="1">
    <location>
        <begin position="83"/>
        <end position="103"/>
    </location>
</feature>
<feature type="transmembrane region" description="Helical" evidence="1">
    <location>
        <begin position="12"/>
        <end position="30"/>
    </location>
</feature>
<protein>
    <submittedName>
        <fullName evidence="2">Uncharacterized protein</fullName>
    </submittedName>
</protein>
<name>A0A090QLG4_9GAMM</name>
<gene>
    <name evidence="2" type="ORF">JCM19237_5552</name>
</gene>
<dbReference type="EMBL" id="BBMN01000001">
    <property type="protein sequence ID" value="GAL02659.1"/>
    <property type="molecule type" value="Genomic_DNA"/>
</dbReference>
<feature type="transmembrane region" description="Helical" evidence="1">
    <location>
        <begin position="50"/>
        <end position="76"/>
    </location>
</feature>
<keyword evidence="1" id="KW-0812">Transmembrane</keyword>
<dbReference type="AlphaFoldDB" id="A0A090QLG4"/>
<organism evidence="2 3">
    <name type="scientific">Photobacterium aphoticum</name>
    <dbReference type="NCBI Taxonomy" id="754436"/>
    <lineage>
        <taxon>Bacteria</taxon>
        <taxon>Pseudomonadati</taxon>
        <taxon>Pseudomonadota</taxon>
        <taxon>Gammaproteobacteria</taxon>
        <taxon>Vibrionales</taxon>
        <taxon>Vibrionaceae</taxon>
        <taxon>Photobacterium</taxon>
    </lineage>
</organism>
<evidence type="ECO:0000313" key="3">
    <source>
        <dbReference type="Proteomes" id="UP000029227"/>
    </source>
</evidence>
<evidence type="ECO:0000313" key="2">
    <source>
        <dbReference type="EMBL" id="GAL02659.1"/>
    </source>
</evidence>
<keyword evidence="1" id="KW-1133">Transmembrane helix</keyword>
<dbReference type="STRING" id="754436.JCM19237_5552"/>
<dbReference type="Proteomes" id="UP000029227">
    <property type="component" value="Unassembled WGS sequence"/>
</dbReference>
<sequence>MEKAGGMKKTLWALSLNHMLLVLAAFLIEWSWGIESGFHYDAGAADSLHVWYGGVLFPLQWIVECIGVGLLAYAVIIAGETQLSGLAWPVCLATGGFAAWYALV</sequence>
<evidence type="ECO:0000256" key="1">
    <source>
        <dbReference type="SAM" id="Phobius"/>
    </source>
</evidence>
<accession>A0A090QLG4</accession>
<keyword evidence="1" id="KW-0472">Membrane</keyword>
<comment type="caution">
    <text evidence="2">The sequence shown here is derived from an EMBL/GenBank/DDBJ whole genome shotgun (WGS) entry which is preliminary data.</text>
</comment>
<proteinExistence type="predicted"/>
<reference evidence="2 3" key="1">
    <citation type="journal article" date="2014" name="Genome Announc.">
        <title>Draft Genome Sequences of Two Vibrionaceae Species, Vibrio ponticus C121 and Photobacterium aphoticum C119, Isolated as Coral Reef Microbiota.</title>
        <authorList>
            <person name="Al-saari N."/>
            <person name="Meirelles P.M."/>
            <person name="Mino S."/>
            <person name="Suda W."/>
            <person name="Oshima K."/>
            <person name="Hattori M."/>
            <person name="Ohkuma M."/>
            <person name="Thompson F.L."/>
            <person name="Gomez-Gil B."/>
            <person name="Sawabe T."/>
            <person name="Sawabe T."/>
        </authorList>
    </citation>
    <scope>NUCLEOTIDE SEQUENCE [LARGE SCALE GENOMIC DNA]</scope>
    <source>
        <strain evidence="2 3">JCM 19237</strain>
    </source>
</reference>